<accession>A0A165FXQ4</accession>
<name>A0A165FXQ4_9APHY</name>
<sequence length="214" mass="23547">MDELCGLNFEVEAPASQDVCWSLCDCLITARARDRYSLLPSSVPSYLGHDVTVRGTDSLADVEAASCYLILDGLRLRGVDQISGDFIRIWFTTVVEGPDADRRQVLCGLGISTEHEAETTEMMRCNVRSLITVPQEAKKNDVLRTKRAGHEAITLAPLTSSRQASASTSLRPRVLSLVACNLKSSNRNWQCPSRRLVYGNVRSGVQVVMQLTTS</sequence>
<dbReference type="RefSeq" id="XP_040767294.1">
    <property type="nucleotide sequence ID" value="XM_040906882.1"/>
</dbReference>
<proteinExistence type="predicted"/>
<dbReference type="InParanoid" id="A0A165FXQ4"/>
<keyword evidence="2" id="KW-1185">Reference proteome</keyword>
<evidence type="ECO:0000313" key="2">
    <source>
        <dbReference type="Proteomes" id="UP000076871"/>
    </source>
</evidence>
<organism evidence="1 2">
    <name type="scientific">Laetiporus sulphureus 93-53</name>
    <dbReference type="NCBI Taxonomy" id="1314785"/>
    <lineage>
        <taxon>Eukaryota</taxon>
        <taxon>Fungi</taxon>
        <taxon>Dikarya</taxon>
        <taxon>Basidiomycota</taxon>
        <taxon>Agaricomycotina</taxon>
        <taxon>Agaricomycetes</taxon>
        <taxon>Polyporales</taxon>
        <taxon>Laetiporus</taxon>
    </lineage>
</organism>
<dbReference type="GeneID" id="63823911"/>
<dbReference type="Proteomes" id="UP000076871">
    <property type="component" value="Unassembled WGS sequence"/>
</dbReference>
<evidence type="ECO:0000313" key="1">
    <source>
        <dbReference type="EMBL" id="KZT09554.1"/>
    </source>
</evidence>
<reference evidence="1 2" key="1">
    <citation type="journal article" date="2016" name="Mol. Biol. Evol.">
        <title>Comparative Genomics of Early-Diverging Mushroom-Forming Fungi Provides Insights into the Origins of Lignocellulose Decay Capabilities.</title>
        <authorList>
            <person name="Nagy L.G."/>
            <person name="Riley R."/>
            <person name="Tritt A."/>
            <person name="Adam C."/>
            <person name="Daum C."/>
            <person name="Floudas D."/>
            <person name="Sun H."/>
            <person name="Yadav J.S."/>
            <person name="Pangilinan J."/>
            <person name="Larsson K.H."/>
            <person name="Matsuura K."/>
            <person name="Barry K."/>
            <person name="Labutti K."/>
            <person name="Kuo R."/>
            <person name="Ohm R.A."/>
            <person name="Bhattacharya S.S."/>
            <person name="Shirouzu T."/>
            <person name="Yoshinaga Y."/>
            <person name="Martin F.M."/>
            <person name="Grigoriev I.V."/>
            <person name="Hibbett D.S."/>
        </authorList>
    </citation>
    <scope>NUCLEOTIDE SEQUENCE [LARGE SCALE GENOMIC DNA]</scope>
    <source>
        <strain evidence="1 2">93-53</strain>
    </source>
</reference>
<gene>
    <name evidence="1" type="ORF">LAESUDRAFT_712074</name>
</gene>
<dbReference type="AlphaFoldDB" id="A0A165FXQ4"/>
<protein>
    <submittedName>
        <fullName evidence="1">Uncharacterized protein</fullName>
    </submittedName>
</protein>
<dbReference type="EMBL" id="KV427611">
    <property type="protein sequence ID" value="KZT09554.1"/>
    <property type="molecule type" value="Genomic_DNA"/>
</dbReference>